<dbReference type="Proteomes" id="UP000294850">
    <property type="component" value="Unassembled WGS sequence"/>
</dbReference>
<evidence type="ECO:0000259" key="1">
    <source>
        <dbReference type="Pfam" id="PF05685"/>
    </source>
</evidence>
<name>A0A4R5DP92_9BACT</name>
<dbReference type="SUPFAM" id="SSF52980">
    <property type="entry name" value="Restriction endonuclease-like"/>
    <property type="match status" value="1"/>
</dbReference>
<dbReference type="InterPro" id="IPR011335">
    <property type="entry name" value="Restrct_endonuc-II-like"/>
</dbReference>
<keyword evidence="3" id="KW-1185">Reference proteome</keyword>
<dbReference type="Pfam" id="PF05685">
    <property type="entry name" value="Uma2"/>
    <property type="match status" value="1"/>
</dbReference>
<accession>A0A4R5DP92</accession>
<dbReference type="OrthoDB" id="9799703at2"/>
<feature type="domain" description="Putative restriction endonuclease" evidence="1">
    <location>
        <begin position="16"/>
        <end position="188"/>
    </location>
</feature>
<dbReference type="Gene3D" id="3.90.1570.10">
    <property type="entry name" value="tt1808, chain A"/>
    <property type="match status" value="1"/>
</dbReference>
<dbReference type="InterPro" id="IPR008538">
    <property type="entry name" value="Uma2"/>
</dbReference>
<dbReference type="EMBL" id="SMFL01000008">
    <property type="protein sequence ID" value="TDE12765.1"/>
    <property type="molecule type" value="Genomic_DNA"/>
</dbReference>
<dbReference type="InterPro" id="IPR012296">
    <property type="entry name" value="Nuclease_put_TT1808"/>
</dbReference>
<reference evidence="2 3" key="1">
    <citation type="submission" date="2019-03" db="EMBL/GenBank/DDBJ databases">
        <title>Dyadobacter AR-3-6 sp. nov., isolated from arctic soil.</title>
        <authorList>
            <person name="Chaudhary D.K."/>
        </authorList>
    </citation>
    <scope>NUCLEOTIDE SEQUENCE [LARGE SCALE GENOMIC DNA]</scope>
    <source>
        <strain evidence="2 3">AR-3-6</strain>
    </source>
</reference>
<comment type="caution">
    <text evidence="2">The sequence shown here is derived from an EMBL/GenBank/DDBJ whole genome shotgun (WGS) entry which is preliminary data.</text>
</comment>
<sequence length="193" mass="22049">MNTPVTLKVGDIMSEDEFFRFCLMNDMLDFERDSNGNIIFMSPTGSFTGSFNSDILIELGMWLHSQKIPGKLFDSSAGFTLPNGAVRSPDIFWIAREKWDVLSAEDKERFAPVCPDFIVKIRSKSDDLKYLKKKMDEYMDNGCQLGWLIDRFEEKVYVYSEGNEISEYAGLDMQLSGEPLFPGFLLDLSAIEK</sequence>
<dbReference type="PANTHER" id="PTHR34107:SF7">
    <property type="entry name" value="SLR2092 PROTEIN"/>
    <property type="match status" value="1"/>
</dbReference>
<keyword evidence="2" id="KW-0540">Nuclease</keyword>
<dbReference type="CDD" id="cd06260">
    <property type="entry name" value="DUF820-like"/>
    <property type="match status" value="1"/>
</dbReference>
<organism evidence="2 3">
    <name type="scientific">Dyadobacter psychrotolerans</name>
    <dbReference type="NCBI Taxonomy" id="2541721"/>
    <lineage>
        <taxon>Bacteria</taxon>
        <taxon>Pseudomonadati</taxon>
        <taxon>Bacteroidota</taxon>
        <taxon>Cytophagia</taxon>
        <taxon>Cytophagales</taxon>
        <taxon>Spirosomataceae</taxon>
        <taxon>Dyadobacter</taxon>
    </lineage>
</organism>
<protein>
    <submittedName>
        <fullName evidence="2">Uma2 family endonuclease</fullName>
    </submittedName>
</protein>
<keyword evidence="2" id="KW-0378">Hydrolase</keyword>
<keyword evidence="2" id="KW-0255">Endonuclease</keyword>
<evidence type="ECO:0000313" key="3">
    <source>
        <dbReference type="Proteomes" id="UP000294850"/>
    </source>
</evidence>
<dbReference type="AlphaFoldDB" id="A0A4R5DP92"/>
<dbReference type="GO" id="GO:0004519">
    <property type="term" value="F:endonuclease activity"/>
    <property type="evidence" value="ECO:0007669"/>
    <property type="project" value="UniProtKB-KW"/>
</dbReference>
<gene>
    <name evidence="2" type="ORF">E0F88_20670</name>
</gene>
<evidence type="ECO:0000313" key="2">
    <source>
        <dbReference type="EMBL" id="TDE12765.1"/>
    </source>
</evidence>
<proteinExistence type="predicted"/>
<dbReference type="RefSeq" id="WP_131960186.1">
    <property type="nucleotide sequence ID" value="NZ_SMFL01000008.1"/>
</dbReference>
<dbReference type="PANTHER" id="PTHR34107">
    <property type="entry name" value="SLL0198 PROTEIN-RELATED"/>
    <property type="match status" value="1"/>
</dbReference>